<name>A0A6J1RFL2_9HYME</name>
<dbReference type="GeneID" id="112467275"/>
<sequence>MAQHQVMATCSEKGDTFIEKVYEYKNKFYRVIESAEFHNRLASNPNLMEIFFNNCDTQVSEETAVATTENETTDANKENFYWNNQNTKLLLHLYQERKEKFRDPKVKKKSL</sequence>
<protein>
    <submittedName>
        <fullName evidence="2">Uncharacterized protein LOC112459359</fullName>
    </submittedName>
    <submittedName>
        <fullName evidence="3">Uncharacterized protein LOC112467275</fullName>
    </submittedName>
</protein>
<evidence type="ECO:0000313" key="3">
    <source>
        <dbReference type="RefSeq" id="XP_024891591.1"/>
    </source>
</evidence>
<organism evidence="1 3">
    <name type="scientific">Temnothorax curvispinosus</name>
    <dbReference type="NCBI Taxonomy" id="300111"/>
    <lineage>
        <taxon>Eukaryota</taxon>
        <taxon>Metazoa</taxon>
        <taxon>Ecdysozoa</taxon>
        <taxon>Arthropoda</taxon>
        <taxon>Hexapoda</taxon>
        <taxon>Insecta</taxon>
        <taxon>Pterygota</taxon>
        <taxon>Neoptera</taxon>
        <taxon>Endopterygota</taxon>
        <taxon>Hymenoptera</taxon>
        <taxon>Apocrita</taxon>
        <taxon>Aculeata</taxon>
        <taxon>Formicoidea</taxon>
        <taxon>Formicidae</taxon>
        <taxon>Myrmicinae</taxon>
        <taxon>Temnothorax</taxon>
    </lineage>
</organism>
<proteinExistence type="predicted"/>
<evidence type="ECO:0000313" key="2">
    <source>
        <dbReference type="RefSeq" id="XP_024879173.1"/>
    </source>
</evidence>
<dbReference type="RefSeq" id="XP_024891591.1">
    <property type="nucleotide sequence ID" value="XM_025035823.1"/>
</dbReference>
<dbReference type="AlphaFoldDB" id="A0A6J1RFL2"/>
<reference evidence="2 3" key="1">
    <citation type="submission" date="2025-04" db="UniProtKB">
        <authorList>
            <consortium name="RefSeq"/>
        </authorList>
    </citation>
    <scope>IDENTIFICATION</scope>
    <source>
        <tissue evidence="2 3">Whole body</tissue>
    </source>
</reference>
<dbReference type="OrthoDB" id="6346437at2759"/>
<dbReference type="Proteomes" id="UP000504618">
    <property type="component" value="Unplaced"/>
</dbReference>
<evidence type="ECO:0000313" key="1">
    <source>
        <dbReference type="Proteomes" id="UP000504618"/>
    </source>
</evidence>
<dbReference type="RefSeq" id="XP_024879173.1">
    <property type="nucleotide sequence ID" value="XM_025023405.1"/>
</dbReference>
<accession>A0A6J1RFL2</accession>
<keyword evidence="1" id="KW-1185">Reference proteome</keyword>
<gene>
    <name evidence="3" type="primary">LOC112467275</name>
    <name evidence="2" type="synonym">LOC112459359</name>
</gene>